<dbReference type="Pfam" id="PF13380">
    <property type="entry name" value="CoA_binding_2"/>
    <property type="match status" value="1"/>
</dbReference>
<dbReference type="PANTHER" id="PTHR33303:SF2">
    <property type="entry name" value="COA-BINDING DOMAIN-CONTAINING PROTEIN"/>
    <property type="match status" value="1"/>
</dbReference>
<evidence type="ECO:0000313" key="2">
    <source>
        <dbReference type="EMBL" id="KAL2040409.1"/>
    </source>
</evidence>
<dbReference type="Gene3D" id="3.40.50.720">
    <property type="entry name" value="NAD(P)-binding Rossmann-like Domain"/>
    <property type="match status" value="1"/>
</dbReference>
<dbReference type="Proteomes" id="UP001590950">
    <property type="component" value="Unassembled WGS sequence"/>
</dbReference>
<feature type="domain" description="CoA-binding" evidence="1">
    <location>
        <begin position="28"/>
        <end position="125"/>
    </location>
</feature>
<dbReference type="InterPro" id="IPR036291">
    <property type="entry name" value="NAD(P)-bd_dom_sf"/>
</dbReference>
<gene>
    <name evidence="2" type="ORF">N7G274_006852</name>
</gene>
<evidence type="ECO:0000313" key="3">
    <source>
        <dbReference type="Proteomes" id="UP001590950"/>
    </source>
</evidence>
<dbReference type="SMART" id="SM00881">
    <property type="entry name" value="CoA_binding"/>
    <property type="match status" value="1"/>
</dbReference>
<name>A0ABR4A3A3_9LECA</name>
<proteinExistence type="predicted"/>
<reference evidence="2 3" key="1">
    <citation type="submission" date="2024-09" db="EMBL/GenBank/DDBJ databases">
        <title>Rethinking Asexuality: The Enigmatic Case of Functional Sexual Genes in Lepraria (Stereocaulaceae).</title>
        <authorList>
            <person name="Doellman M."/>
            <person name="Sun Y."/>
            <person name="Barcenas-Pena A."/>
            <person name="Lumbsch H.T."/>
            <person name="Grewe F."/>
        </authorList>
    </citation>
    <scope>NUCLEOTIDE SEQUENCE [LARGE SCALE GENOMIC DNA]</scope>
    <source>
        <strain evidence="2 3">Mercado 3170</strain>
    </source>
</reference>
<dbReference type="EMBL" id="JBEFKJ010000021">
    <property type="protein sequence ID" value="KAL2040409.1"/>
    <property type="molecule type" value="Genomic_DNA"/>
</dbReference>
<dbReference type="InterPro" id="IPR003781">
    <property type="entry name" value="CoA-bd"/>
</dbReference>
<keyword evidence="3" id="KW-1185">Reference proteome</keyword>
<sequence length="182" mass="19204">MPPVLAINAAARHPTTTGAEMESAAKNFFTSTYFAVAGASQSPHKYGYKVLHWYTTHCLPALPITPSRPTITISNKTYPTFSSPLALPHPTETSLSIITQPPITLKVLQEAKEAGVRAVWLQPGSFDEEGLAFAVREWEGAAVGGVGGEGGEGWCVLVDGEAGVGGKGAREERGKVVGTTRI</sequence>
<evidence type="ECO:0000259" key="1">
    <source>
        <dbReference type="SMART" id="SM00881"/>
    </source>
</evidence>
<organism evidence="2 3">
    <name type="scientific">Stereocaulon virgatum</name>
    <dbReference type="NCBI Taxonomy" id="373712"/>
    <lineage>
        <taxon>Eukaryota</taxon>
        <taxon>Fungi</taxon>
        <taxon>Dikarya</taxon>
        <taxon>Ascomycota</taxon>
        <taxon>Pezizomycotina</taxon>
        <taxon>Lecanoromycetes</taxon>
        <taxon>OSLEUM clade</taxon>
        <taxon>Lecanoromycetidae</taxon>
        <taxon>Lecanorales</taxon>
        <taxon>Lecanorineae</taxon>
        <taxon>Stereocaulaceae</taxon>
        <taxon>Stereocaulon</taxon>
    </lineage>
</organism>
<accession>A0ABR4A3A3</accession>
<dbReference type="PANTHER" id="PTHR33303">
    <property type="entry name" value="CYTOPLASMIC PROTEIN-RELATED"/>
    <property type="match status" value="1"/>
</dbReference>
<comment type="caution">
    <text evidence="2">The sequence shown here is derived from an EMBL/GenBank/DDBJ whole genome shotgun (WGS) entry which is preliminary data.</text>
</comment>
<dbReference type="SUPFAM" id="SSF51735">
    <property type="entry name" value="NAD(P)-binding Rossmann-fold domains"/>
    <property type="match status" value="1"/>
</dbReference>
<protein>
    <recommendedName>
        <fullName evidence="1">CoA-binding domain-containing protein</fullName>
    </recommendedName>
</protein>